<comment type="caution">
    <text evidence="1">The sequence shown here is derived from an EMBL/GenBank/DDBJ whole genome shotgun (WGS) entry which is preliminary data.</text>
</comment>
<gene>
    <name evidence="1" type="ORF">NDU88_004157</name>
</gene>
<protein>
    <submittedName>
        <fullName evidence="1">Uncharacterized protein</fullName>
    </submittedName>
</protein>
<evidence type="ECO:0000313" key="2">
    <source>
        <dbReference type="Proteomes" id="UP001066276"/>
    </source>
</evidence>
<reference evidence="1" key="1">
    <citation type="journal article" date="2022" name="bioRxiv">
        <title>Sequencing and chromosome-scale assembly of the giantPleurodeles waltlgenome.</title>
        <authorList>
            <person name="Brown T."/>
            <person name="Elewa A."/>
            <person name="Iarovenko S."/>
            <person name="Subramanian E."/>
            <person name="Araus A.J."/>
            <person name="Petzold A."/>
            <person name="Susuki M."/>
            <person name="Suzuki K.-i.T."/>
            <person name="Hayashi T."/>
            <person name="Toyoda A."/>
            <person name="Oliveira C."/>
            <person name="Osipova E."/>
            <person name="Leigh N.D."/>
            <person name="Simon A."/>
            <person name="Yun M.H."/>
        </authorList>
    </citation>
    <scope>NUCLEOTIDE SEQUENCE</scope>
    <source>
        <strain evidence="1">20211129_DDA</strain>
        <tissue evidence="1">Liver</tissue>
    </source>
</reference>
<dbReference type="Proteomes" id="UP001066276">
    <property type="component" value="Chromosome 9"/>
</dbReference>
<keyword evidence="2" id="KW-1185">Reference proteome</keyword>
<name>A0AAV7MWN7_PLEWA</name>
<proteinExistence type="predicted"/>
<sequence length="101" mass="10582">MGVCASPVSANSLTVGEFLDGLRIPKLTEAQVECLKGCIQLEELGAMPPGKDGLLSGSLLDTTVTSSKKNGTSGHLRMLLYISGWIRACHVNLQLTAAILA</sequence>
<evidence type="ECO:0000313" key="1">
    <source>
        <dbReference type="EMBL" id="KAJ1106757.1"/>
    </source>
</evidence>
<accession>A0AAV7MWN7</accession>
<organism evidence="1 2">
    <name type="scientific">Pleurodeles waltl</name>
    <name type="common">Iberian ribbed newt</name>
    <dbReference type="NCBI Taxonomy" id="8319"/>
    <lineage>
        <taxon>Eukaryota</taxon>
        <taxon>Metazoa</taxon>
        <taxon>Chordata</taxon>
        <taxon>Craniata</taxon>
        <taxon>Vertebrata</taxon>
        <taxon>Euteleostomi</taxon>
        <taxon>Amphibia</taxon>
        <taxon>Batrachia</taxon>
        <taxon>Caudata</taxon>
        <taxon>Salamandroidea</taxon>
        <taxon>Salamandridae</taxon>
        <taxon>Pleurodelinae</taxon>
        <taxon>Pleurodeles</taxon>
    </lineage>
</organism>
<dbReference type="EMBL" id="JANPWB010000013">
    <property type="protein sequence ID" value="KAJ1106757.1"/>
    <property type="molecule type" value="Genomic_DNA"/>
</dbReference>
<dbReference type="AlphaFoldDB" id="A0AAV7MWN7"/>